<accession>A0A0E0HYU2</accession>
<reference evidence="2" key="2">
    <citation type="submission" date="2018-04" db="EMBL/GenBank/DDBJ databases">
        <title>OnivRS2 (Oryza nivara Reference Sequence Version 2).</title>
        <authorList>
            <person name="Zhang J."/>
            <person name="Kudrna D."/>
            <person name="Lee S."/>
            <person name="Talag J."/>
            <person name="Rajasekar S."/>
            <person name="Welchert J."/>
            <person name="Hsing Y.-I."/>
            <person name="Wing R.A."/>
        </authorList>
    </citation>
    <scope>NUCLEOTIDE SEQUENCE [LARGE SCALE GENOMIC DNA]</scope>
    <source>
        <strain evidence="2">SL10</strain>
    </source>
</reference>
<reference evidence="2" key="1">
    <citation type="submission" date="2015-04" db="UniProtKB">
        <authorList>
            <consortium name="EnsemblPlants"/>
        </authorList>
    </citation>
    <scope>IDENTIFICATION</scope>
    <source>
        <strain evidence="2">SL10</strain>
    </source>
</reference>
<dbReference type="EnsemblPlants" id="ONIVA07G07890.1">
    <property type="protein sequence ID" value="ONIVA07G07890.1"/>
    <property type="gene ID" value="ONIVA07G07890"/>
</dbReference>
<dbReference type="AlphaFoldDB" id="A0A0E0HYU2"/>
<dbReference type="HOGENOM" id="CLU_2296102_0_0_1"/>
<keyword evidence="3" id="KW-1185">Reference proteome</keyword>
<evidence type="ECO:0000256" key="1">
    <source>
        <dbReference type="SAM" id="MobiDB-lite"/>
    </source>
</evidence>
<dbReference type="Gramene" id="ONIVA07G07890.1">
    <property type="protein sequence ID" value="ONIVA07G07890.1"/>
    <property type="gene ID" value="ONIVA07G07890"/>
</dbReference>
<feature type="compositionally biased region" description="Low complexity" evidence="1">
    <location>
        <begin position="1"/>
        <end position="13"/>
    </location>
</feature>
<dbReference type="OMA" id="LLWTWVY"/>
<organism evidence="2">
    <name type="scientific">Oryza nivara</name>
    <name type="common">Indian wild rice</name>
    <name type="synonym">Oryza sativa f. spontanea</name>
    <dbReference type="NCBI Taxonomy" id="4536"/>
    <lineage>
        <taxon>Eukaryota</taxon>
        <taxon>Viridiplantae</taxon>
        <taxon>Streptophyta</taxon>
        <taxon>Embryophyta</taxon>
        <taxon>Tracheophyta</taxon>
        <taxon>Spermatophyta</taxon>
        <taxon>Magnoliopsida</taxon>
        <taxon>Liliopsida</taxon>
        <taxon>Poales</taxon>
        <taxon>Poaceae</taxon>
        <taxon>BOP clade</taxon>
        <taxon>Oryzoideae</taxon>
        <taxon>Oryzeae</taxon>
        <taxon>Oryzinae</taxon>
        <taxon>Oryza</taxon>
    </lineage>
</organism>
<protein>
    <submittedName>
        <fullName evidence="2">Uncharacterized protein</fullName>
    </submittedName>
</protein>
<name>A0A0E0HYU2_ORYNI</name>
<evidence type="ECO:0000313" key="2">
    <source>
        <dbReference type="EnsemblPlants" id="ONIVA07G07890.1"/>
    </source>
</evidence>
<evidence type="ECO:0000313" key="3">
    <source>
        <dbReference type="Proteomes" id="UP000006591"/>
    </source>
</evidence>
<proteinExistence type="predicted"/>
<feature type="region of interest" description="Disordered" evidence="1">
    <location>
        <begin position="1"/>
        <end position="23"/>
    </location>
</feature>
<dbReference type="Proteomes" id="UP000006591">
    <property type="component" value="Chromosome 7"/>
</dbReference>
<sequence>MRNPLSTSIAAASTREEAEATGSSDLTSLLWIWVSGVDSGWDNDEERLGLWLGDGSGDNNLARFGSHRPAISFLVSEDEKVATMLSINDHDDNHGGRTACV</sequence>